<accession>K0RHZ8</accession>
<dbReference type="eggNOG" id="ENOG502SFFM">
    <property type="taxonomic scope" value="Eukaryota"/>
</dbReference>
<sequence length="497" mass="54006">MAYLLGPLDMVLLSTLVRIVGLSGRAFGADPSDGGAEGAEADAPRAATASSDVSYGVNGNPVMAPAPSSPSSTHEATAQSSPAGASFGRRDPDPASPSSSFSQYEASEQASRDDEEMATMILPHRPVPPKPDQGRRMEANRVAALHRRRTLAAQRQDADKHNMGVIRQRFPHFSEDQVQDALQKMIKKAMEARLKQVQIWRNGALSEEEKREQYSRWQAMNSGPFIIHKMSPLQQQEFKDAIHICPTWNQANRKSFDDLNYVLTEPIAIVRGKLTTNNSSGKNCCSNGSVLPVVTAICVGAIVILLQNQLVEDNLINGSIGIVREICYAPGETMGDPGAKMYCVVEFPKSNLTGCTVVGATDPKLVAIPLCEQRCEKGCCSIKTLPLRVCYALTVHKVQGMSIGPGETFEKAVVHFAEGRMANIPGLMLTAFTRVKNAGDLAIGTDSNSLAVETITKIGTTKAYQKKKDYRERLGVQSQQSMQRTVDRITALDNENT</sequence>
<gene>
    <name evidence="3" type="ORF">THAOC_27242</name>
</gene>
<dbReference type="Proteomes" id="UP000266841">
    <property type="component" value="Unassembled WGS sequence"/>
</dbReference>
<evidence type="ECO:0000313" key="4">
    <source>
        <dbReference type="Proteomes" id="UP000266841"/>
    </source>
</evidence>
<dbReference type="InterPro" id="IPR027417">
    <property type="entry name" value="P-loop_NTPase"/>
</dbReference>
<organism evidence="3 4">
    <name type="scientific">Thalassiosira oceanica</name>
    <name type="common">Marine diatom</name>
    <dbReference type="NCBI Taxonomy" id="159749"/>
    <lineage>
        <taxon>Eukaryota</taxon>
        <taxon>Sar</taxon>
        <taxon>Stramenopiles</taxon>
        <taxon>Ochrophyta</taxon>
        <taxon>Bacillariophyta</taxon>
        <taxon>Coscinodiscophyceae</taxon>
        <taxon>Thalassiosirophycidae</taxon>
        <taxon>Thalassiosirales</taxon>
        <taxon>Thalassiosiraceae</taxon>
        <taxon>Thalassiosira</taxon>
    </lineage>
</organism>
<dbReference type="SUPFAM" id="SSF52540">
    <property type="entry name" value="P-loop containing nucleoside triphosphate hydrolases"/>
    <property type="match status" value="1"/>
</dbReference>
<dbReference type="PANTHER" id="PTHR47642">
    <property type="entry name" value="ATP-DEPENDENT DNA HELICASE"/>
    <property type="match status" value="1"/>
</dbReference>
<evidence type="ECO:0000256" key="2">
    <source>
        <dbReference type="SAM" id="SignalP"/>
    </source>
</evidence>
<keyword evidence="2" id="KW-0732">Signal</keyword>
<feature type="compositionally biased region" description="Polar residues" evidence="1">
    <location>
        <begin position="73"/>
        <end position="83"/>
    </location>
</feature>
<dbReference type="EMBL" id="AGNL01037973">
    <property type="protein sequence ID" value="EJK53343.1"/>
    <property type="molecule type" value="Genomic_DNA"/>
</dbReference>
<feature type="non-terminal residue" evidence="3">
    <location>
        <position position="497"/>
    </location>
</feature>
<dbReference type="AlphaFoldDB" id="K0RHZ8"/>
<protein>
    <recommendedName>
        <fullName evidence="5">ATP-dependent DNA helicase</fullName>
    </recommendedName>
</protein>
<dbReference type="InterPro" id="IPR051055">
    <property type="entry name" value="PIF1_helicase"/>
</dbReference>
<keyword evidence="4" id="KW-1185">Reference proteome</keyword>
<evidence type="ECO:0008006" key="5">
    <source>
        <dbReference type="Google" id="ProtNLM"/>
    </source>
</evidence>
<feature type="region of interest" description="Disordered" evidence="1">
    <location>
        <begin position="26"/>
        <end position="115"/>
    </location>
</feature>
<proteinExistence type="predicted"/>
<feature type="signal peptide" evidence="2">
    <location>
        <begin position="1"/>
        <end position="28"/>
    </location>
</feature>
<evidence type="ECO:0000313" key="3">
    <source>
        <dbReference type="EMBL" id="EJK53343.1"/>
    </source>
</evidence>
<name>K0RHZ8_THAOC</name>
<reference evidence="3 4" key="1">
    <citation type="journal article" date="2012" name="Genome Biol.">
        <title>Genome and low-iron response of an oceanic diatom adapted to chronic iron limitation.</title>
        <authorList>
            <person name="Lommer M."/>
            <person name="Specht M."/>
            <person name="Roy A.S."/>
            <person name="Kraemer L."/>
            <person name="Andreson R."/>
            <person name="Gutowska M.A."/>
            <person name="Wolf J."/>
            <person name="Bergner S.V."/>
            <person name="Schilhabel M.B."/>
            <person name="Klostermeier U.C."/>
            <person name="Beiko R.G."/>
            <person name="Rosenstiel P."/>
            <person name="Hippler M."/>
            <person name="Laroche J."/>
        </authorList>
    </citation>
    <scope>NUCLEOTIDE SEQUENCE [LARGE SCALE GENOMIC DNA]</scope>
    <source>
        <strain evidence="3 4">CCMP1005</strain>
    </source>
</reference>
<feature type="compositionally biased region" description="Low complexity" evidence="1">
    <location>
        <begin position="96"/>
        <end position="109"/>
    </location>
</feature>
<feature type="chain" id="PRO_5003836310" description="ATP-dependent DNA helicase" evidence="2">
    <location>
        <begin position="29"/>
        <end position="497"/>
    </location>
</feature>
<evidence type="ECO:0000256" key="1">
    <source>
        <dbReference type="SAM" id="MobiDB-lite"/>
    </source>
</evidence>
<comment type="caution">
    <text evidence="3">The sequence shown here is derived from an EMBL/GenBank/DDBJ whole genome shotgun (WGS) entry which is preliminary data.</text>
</comment>